<comment type="subcellular location">
    <subcellularLocation>
        <location evidence="10">Cytoplasm</location>
    </subcellularLocation>
    <text evidence="10">Associated with the membrane possibly through PlsY.</text>
</comment>
<comment type="similarity">
    <text evidence="10">Belongs to the PlsX family.</text>
</comment>
<dbReference type="HAMAP" id="MF_00019">
    <property type="entry name" value="PlsX"/>
    <property type="match status" value="1"/>
</dbReference>
<evidence type="ECO:0000256" key="6">
    <source>
        <dbReference type="ARBA" id="ARBA00023209"/>
    </source>
</evidence>
<gene>
    <name evidence="10" type="primary">plsX</name>
    <name evidence="12" type="ORF">MCC93_19140</name>
</gene>
<evidence type="ECO:0000256" key="7">
    <source>
        <dbReference type="ARBA" id="ARBA00023264"/>
    </source>
</evidence>
<dbReference type="Pfam" id="PF02504">
    <property type="entry name" value="FA_synthesis"/>
    <property type="match status" value="1"/>
</dbReference>
<dbReference type="Gene3D" id="3.40.718.10">
    <property type="entry name" value="Isopropylmalate Dehydrogenase"/>
    <property type="match status" value="1"/>
</dbReference>
<evidence type="ECO:0000256" key="1">
    <source>
        <dbReference type="ARBA" id="ARBA00001232"/>
    </source>
</evidence>
<comment type="caution">
    <text evidence="12">The sequence shown here is derived from an EMBL/GenBank/DDBJ whole genome shotgun (WGS) entry which is preliminary data.</text>
</comment>
<evidence type="ECO:0000256" key="5">
    <source>
        <dbReference type="ARBA" id="ARBA00023098"/>
    </source>
</evidence>
<keyword evidence="12" id="KW-0012">Acyltransferase</keyword>
<keyword evidence="2 10" id="KW-0963">Cytoplasm</keyword>
<evidence type="ECO:0000256" key="3">
    <source>
        <dbReference type="ARBA" id="ARBA00022516"/>
    </source>
</evidence>
<dbReference type="PANTHER" id="PTHR30100">
    <property type="entry name" value="FATTY ACID/PHOSPHOLIPID SYNTHESIS PROTEIN PLSX"/>
    <property type="match status" value="1"/>
</dbReference>
<accession>A0A0C1GJK9</accession>
<dbReference type="EC" id="2.3.1.274" evidence="8 10"/>
<name>A0A0C1GJK9_9NEIS</name>
<evidence type="ECO:0000313" key="12">
    <source>
        <dbReference type="EMBL" id="KIC06675.1"/>
    </source>
</evidence>
<keyword evidence="6 10" id="KW-0594">Phospholipid biosynthesis</keyword>
<comment type="pathway">
    <text evidence="10">Lipid metabolism; phospholipid metabolism.</text>
</comment>
<comment type="subunit">
    <text evidence="9 10">Homodimer. Probably interacts with PlsY.</text>
</comment>
<evidence type="ECO:0000256" key="2">
    <source>
        <dbReference type="ARBA" id="ARBA00022490"/>
    </source>
</evidence>
<comment type="function">
    <text evidence="10">Catalyzes the reversible formation of acyl-phosphate (acyl-PO(4)) from acyl-[acyl-carrier-protein] (acyl-ACP). This enzyme utilizes acyl-ACP as fatty acyl donor, but not acyl-CoA.</text>
</comment>
<dbReference type="PIRSF" id="PIRSF002465">
    <property type="entry name" value="Phsphlp_syn_PlsX"/>
    <property type="match status" value="1"/>
</dbReference>
<dbReference type="NCBIfam" id="TIGR00182">
    <property type="entry name" value="plsX"/>
    <property type="match status" value="1"/>
</dbReference>
<evidence type="ECO:0000313" key="13">
    <source>
        <dbReference type="Proteomes" id="UP000031390"/>
    </source>
</evidence>
<dbReference type="Proteomes" id="UP000031390">
    <property type="component" value="Unassembled WGS sequence"/>
</dbReference>
<evidence type="ECO:0000256" key="11">
    <source>
        <dbReference type="SAM" id="MobiDB-lite"/>
    </source>
</evidence>
<dbReference type="AlphaFoldDB" id="A0A0C1GJK9"/>
<evidence type="ECO:0000256" key="10">
    <source>
        <dbReference type="HAMAP-Rule" id="MF_00019"/>
    </source>
</evidence>
<reference evidence="12 13" key="1">
    <citation type="submission" date="2014-12" db="EMBL/GenBank/DDBJ databases">
        <title>Genome sequence of Morococcus cerebrosus.</title>
        <authorList>
            <person name="Shin S.-K."/>
            <person name="Yi H."/>
        </authorList>
    </citation>
    <scope>NUCLEOTIDE SEQUENCE [LARGE SCALE GENOMIC DNA]</scope>
    <source>
        <strain evidence="12 13">CIP 81.93</strain>
    </source>
</reference>
<dbReference type="SUPFAM" id="SSF53659">
    <property type="entry name" value="Isocitrate/Isopropylmalate dehydrogenase-like"/>
    <property type="match status" value="1"/>
</dbReference>
<dbReference type="GO" id="GO:0043811">
    <property type="term" value="F:phosphate:acyl-[acyl carrier protein] acyltransferase activity"/>
    <property type="evidence" value="ECO:0007669"/>
    <property type="project" value="UniProtKB-UniRule"/>
</dbReference>
<feature type="region of interest" description="Disordered" evidence="11">
    <location>
        <begin position="1"/>
        <end position="36"/>
    </location>
</feature>
<proteinExistence type="inferred from homology"/>
<dbReference type="PATRIC" id="fig|1056807.3.peg.1839"/>
<dbReference type="GO" id="GO:0008654">
    <property type="term" value="P:phospholipid biosynthetic process"/>
    <property type="evidence" value="ECO:0007669"/>
    <property type="project" value="UniProtKB-KW"/>
</dbReference>
<keyword evidence="5 10" id="KW-0443">Lipid metabolism</keyword>
<dbReference type="GO" id="GO:0005737">
    <property type="term" value="C:cytoplasm"/>
    <property type="evidence" value="ECO:0007669"/>
    <property type="project" value="UniProtKB-SubCell"/>
</dbReference>
<sequence length="389" mass="41311">MLRIAKRSSETDCEAEQTHRGSRHRPSSASQHKPENNMITLAVDAMGGDSGLPVTVPGALAFLKQQQDVHLIMVGDESAVRQALSAANAPMERITVLHASEVVGMDEAPQLALKNKKDSSMRIAINQVKEGNAQAAVSAGNTGALMATARFVLKTIPGIDRPAIAKFLPSDSEHLTLALDLGANVDCSPEQLVQFAIIGNELFQALYPQKGSPRVGLLNVGTEDIKGTDTVKQTFKLLKSSKLNFIGNIESNGVLYGEADVIVADGFVGNIMLKTIEGAVKFMSGAIRQEFQRNLFNKMAAVAALPALKGLKSKLDPRKFNGAILLGLRGIVIKSHGGTDDVGFSYALEEAYHEAKSASLSKIEQGVAAQLAALEAIKGQEEAASDTAE</sequence>
<comment type="catalytic activity">
    <reaction evidence="1 10">
        <text>a fatty acyl-[ACP] + phosphate = an acyl phosphate + holo-[ACP]</text>
        <dbReference type="Rhea" id="RHEA:42292"/>
        <dbReference type="Rhea" id="RHEA-COMP:9685"/>
        <dbReference type="Rhea" id="RHEA-COMP:14125"/>
        <dbReference type="ChEBI" id="CHEBI:43474"/>
        <dbReference type="ChEBI" id="CHEBI:59918"/>
        <dbReference type="ChEBI" id="CHEBI:64479"/>
        <dbReference type="ChEBI" id="CHEBI:138651"/>
        <dbReference type="EC" id="2.3.1.274"/>
    </reaction>
</comment>
<dbReference type="UniPathway" id="UPA00085"/>
<protein>
    <recommendedName>
        <fullName evidence="8 10">Phosphate acyltransferase</fullName>
        <ecNumber evidence="8 10">2.3.1.274</ecNumber>
    </recommendedName>
    <alternativeName>
        <fullName evidence="10">Acyl-ACP phosphotransacylase</fullName>
    </alternativeName>
    <alternativeName>
        <fullName evidence="10">Acyl-[acyl-carrier-protein]--phosphate acyltransferase</fullName>
    </alternativeName>
    <alternativeName>
        <fullName evidence="10">Phosphate-acyl-ACP acyltransferase</fullName>
    </alternativeName>
</protein>
<keyword evidence="4 10" id="KW-0808">Transferase</keyword>
<dbReference type="PANTHER" id="PTHR30100:SF1">
    <property type="entry name" value="PHOSPHATE ACYLTRANSFERASE"/>
    <property type="match status" value="1"/>
</dbReference>
<dbReference type="EMBL" id="JUFZ01000091">
    <property type="protein sequence ID" value="KIC06675.1"/>
    <property type="molecule type" value="Genomic_DNA"/>
</dbReference>
<evidence type="ECO:0000256" key="8">
    <source>
        <dbReference type="ARBA" id="ARBA00024069"/>
    </source>
</evidence>
<organism evidence="12 13">
    <name type="scientific">Morococcus cerebrosus</name>
    <dbReference type="NCBI Taxonomy" id="1056807"/>
    <lineage>
        <taxon>Bacteria</taxon>
        <taxon>Pseudomonadati</taxon>
        <taxon>Pseudomonadota</taxon>
        <taxon>Betaproteobacteria</taxon>
        <taxon>Neisseriales</taxon>
        <taxon>Neisseriaceae</taxon>
        <taxon>Morococcus</taxon>
    </lineage>
</organism>
<keyword evidence="7 10" id="KW-1208">Phospholipid metabolism</keyword>
<keyword evidence="3 10" id="KW-0444">Lipid biosynthesis</keyword>
<dbReference type="GO" id="GO:0006633">
    <property type="term" value="P:fatty acid biosynthetic process"/>
    <property type="evidence" value="ECO:0007669"/>
    <property type="project" value="UniProtKB-UniRule"/>
</dbReference>
<dbReference type="InterPro" id="IPR003664">
    <property type="entry name" value="FA_synthesis"/>
</dbReference>
<evidence type="ECO:0000256" key="9">
    <source>
        <dbReference type="ARBA" id="ARBA00046608"/>
    </source>
</evidence>
<evidence type="ECO:0000256" key="4">
    <source>
        <dbReference type="ARBA" id="ARBA00022679"/>
    </source>
</evidence>
<dbReference type="InterPro" id="IPR012281">
    <property type="entry name" value="Phospholipid_synth_PlsX-like"/>
</dbReference>